<protein>
    <submittedName>
        <fullName evidence="2">Uncharacterized protein</fullName>
    </submittedName>
</protein>
<proteinExistence type="predicted"/>
<keyword evidence="1" id="KW-0472">Membrane</keyword>
<dbReference type="Proteomes" id="UP000302218">
    <property type="component" value="Chromosome"/>
</dbReference>
<evidence type="ECO:0000256" key="1">
    <source>
        <dbReference type="SAM" id="Phobius"/>
    </source>
</evidence>
<feature type="transmembrane region" description="Helical" evidence="1">
    <location>
        <begin position="149"/>
        <end position="169"/>
    </location>
</feature>
<dbReference type="InterPro" id="IPR055946">
    <property type="entry name" value="DUF7524"/>
</dbReference>
<name>A0A4P8WIA3_9EURY</name>
<dbReference type="RefSeq" id="WP_138245638.1">
    <property type="nucleotide sequence ID" value="NZ_CP040330.1"/>
</dbReference>
<sequence length="196" mass="19970">MSGTEVTVHVNRRAADELEAASDALETSESFALLLQGHETPAHVHCRLGGDLERIASLGETNYYVEPDGVTAVPVTVTADAIDRPVDGRLEVLTGYGSESVSIAVTVTPGPPGVDIDDSLAEPARSEPEPTALERVVDQFAAVSGIEPATLVVLALGLVAVGIAALTAATIGGPVATVGTGIVIVGVLVALFLLVQ</sequence>
<dbReference type="EMBL" id="CP040330">
    <property type="protein sequence ID" value="QCS43169.1"/>
    <property type="molecule type" value="Genomic_DNA"/>
</dbReference>
<dbReference type="GeneID" id="40266146"/>
<organism evidence="2 3">
    <name type="scientific">Natrinema versiforme</name>
    <dbReference type="NCBI Taxonomy" id="88724"/>
    <lineage>
        <taxon>Archaea</taxon>
        <taxon>Methanobacteriati</taxon>
        <taxon>Methanobacteriota</taxon>
        <taxon>Stenosarchaea group</taxon>
        <taxon>Halobacteria</taxon>
        <taxon>Halobacteriales</taxon>
        <taxon>Natrialbaceae</taxon>
        <taxon>Natrinema</taxon>
    </lineage>
</organism>
<accession>A0A4P8WIA3</accession>
<evidence type="ECO:0000313" key="3">
    <source>
        <dbReference type="Proteomes" id="UP000302218"/>
    </source>
</evidence>
<evidence type="ECO:0000313" key="2">
    <source>
        <dbReference type="EMBL" id="QCS43169.1"/>
    </source>
</evidence>
<feature type="transmembrane region" description="Helical" evidence="1">
    <location>
        <begin position="175"/>
        <end position="195"/>
    </location>
</feature>
<reference evidence="3" key="1">
    <citation type="submission" date="2019-05" db="EMBL/GenBank/DDBJ databases">
        <title>Genome sequence and methylation pattern of the halophilic Archaeon Natrinema versiforme BOL5-4.</title>
        <authorList>
            <person name="DasSarma P."/>
            <person name="Anton B.P."/>
            <person name="DasSarma S.L."/>
            <person name="Martinez F.L."/>
            <person name="Guzman D."/>
            <person name="Roberts R.J."/>
            <person name="DasSarma S."/>
        </authorList>
    </citation>
    <scope>NUCLEOTIDE SEQUENCE [LARGE SCALE GENOMIC DNA]</scope>
    <source>
        <strain evidence="3">BOL5-4</strain>
    </source>
</reference>
<keyword evidence="1" id="KW-0812">Transmembrane</keyword>
<dbReference type="OrthoDB" id="282430at2157"/>
<dbReference type="KEGG" id="nvr:FEJ81_12695"/>
<dbReference type="Pfam" id="PF24368">
    <property type="entry name" value="DUF7524"/>
    <property type="match status" value="1"/>
</dbReference>
<keyword evidence="1" id="KW-1133">Transmembrane helix</keyword>
<gene>
    <name evidence="2" type="ORF">FEJ81_12695</name>
</gene>
<dbReference type="AlphaFoldDB" id="A0A4P8WIA3"/>